<dbReference type="PANTHER" id="PTHR22916:SF3">
    <property type="entry name" value="UDP-GLCNAC:BETAGAL BETA-1,3-N-ACETYLGLUCOSAMINYLTRANSFERASE-LIKE PROTEIN 1"/>
    <property type="match status" value="1"/>
</dbReference>
<reference evidence="3" key="2">
    <citation type="submission" date="2018-11" db="EMBL/GenBank/DDBJ databases">
        <title>Proposal to divide the Flavobacteriaceae and reorganize its genera based on Amino Acid Identity values calculated from whole genome sequences.</title>
        <authorList>
            <person name="Nicholson A.C."/>
            <person name="Gulvik C.A."/>
            <person name="Whitney A.M."/>
            <person name="Humrighouse B.W."/>
            <person name="Bell M."/>
            <person name="Holmens B."/>
            <person name="Steigerwalt A."/>
            <person name="Villarma A."/>
            <person name="Sheth M."/>
            <person name="Batra D."/>
            <person name="Pryor J."/>
            <person name="Bernardet J.-F."/>
            <person name="Hugo C."/>
            <person name="Kampfer P."/>
            <person name="Newman J."/>
            <person name="Mcquiston J.R."/>
        </authorList>
    </citation>
    <scope>NUCLEOTIDE SEQUENCE [LARGE SCALE GENOMIC DNA]</scope>
    <source>
        <strain evidence="3">H3056</strain>
    </source>
</reference>
<dbReference type="EMBL" id="RJUG01000004">
    <property type="protein sequence ID" value="ROI08430.1"/>
    <property type="molecule type" value="Genomic_DNA"/>
</dbReference>
<protein>
    <submittedName>
        <fullName evidence="2">Glycosyltransferase</fullName>
    </submittedName>
</protein>
<name>A0A3N0WTN1_9FLAO</name>
<accession>A0A3N0WTN1</accession>
<dbReference type="GO" id="GO:0016758">
    <property type="term" value="F:hexosyltransferase activity"/>
    <property type="evidence" value="ECO:0007669"/>
    <property type="project" value="UniProtKB-ARBA"/>
</dbReference>
<sequence>MNPLVSVIIPLYNCEDFIERCLKSIRNQSYSPIEVILVNDQSPDNCAEIAENFLEKYQLENWKLLHLNENFGSSVARNLGIDNAMGKYLFFVDSDDTITPDCLETLVEISEKTGAEMTISQLECVKAETGERSMCIPLKTTYDVLPDNATIFREFAAGNLVTYSVNKLINTKYLKENQLYFTPGLYAQDELWTFQCMLKMSRIAINKSITYTYFLHEKSVIHSRGKKHFDDWFTIGKFVDEAYRKEKNTELKRQILQYLTGYKSLTLLMNWRAQKDENLWKDSYRNYKTFKKLSLSNYLSSDFPLKTKKADLFSRLPTDIGFRFFKWRYER</sequence>
<evidence type="ECO:0000313" key="3">
    <source>
        <dbReference type="Proteomes" id="UP000270224"/>
    </source>
</evidence>
<evidence type="ECO:0000259" key="1">
    <source>
        <dbReference type="Pfam" id="PF00535"/>
    </source>
</evidence>
<dbReference type="InterPro" id="IPR029044">
    <property type="entry name" value="Nucleotide-diphossugar_trans"/>
</dbReference>
<proteinExistence type="predicted"/>
<organism evidence="2 3">
    <name type="scientific">Kaistella daneshvariae</name>
    <dbReference type="NCBI Taxonomy" id="2487074"/>
    <lineage>
        <taxon>Bacteria</taxon>
        <taxon>Pseudomonadati</taxon>
        <taxon>Bacteroidota</taxon>
        <taxon>Flavobacteriia</taxon>
        <taxon>Flavobacteriales</taxon>
        <taxon>Weeksellaceae</taxon>
        <taxon>Chryseobacterium group</taxon>
        <taxon>Kaistella</taxon>
    </lineage>
</organism>
<dbReference type="InterPro" id="IPR001173">
    <property type="entry name" value="Glyco_trans_2-like"/>
</dbReference>
<keyword evidence="2" id="KW-0808">Transferase</keyword>
<dbReference type="OrthoDB" id="396512at2"/>
<dbReference type="SUPFAM" id="SSF53448">
    <property type="entry name" value="Nucleotide-diphospho-sugar transferases"/>
    <property type="match status" value="1"/>
</dbReference>
<dbReference type="Pfam" id="PF00535">
    <property type="entry name" value="Glycos_transf_2"/>
    <property type="match status" value="1"/>
</dbReference>
<gene>
    <name evidence="2" type="ORF">EGI11_08345</name>
</gene>
<reference evidence="3" key="1">
    <citation type="submission" date="2018-11" db="EMBL/GenBank/DDBJ databases">
        <title>Proposal to divide the Flavobacteriaceae and reorganize its genera based on Amino Acid Identity values calculated from whole genome sequences.</title>
        <authorList>
            <person name="Nicholson A.C."/>
            <person name="Gulvik C.A."/>
            <person name="Whitney A.M."/>
            <person name="Humrighouse B.W."/>
            <person name="Bell M."/>
            <person name="Holmes B."/>
            <person name="Steigerwalt A."/>
            <person name="Villarma A."/>
            <person name="Sheth M."/>
            <person name="Batra D."/>
            <person name="Pryor J."/>
            <person name="Bernardet J.-F."/>
            <person name="Hugo C."/>
            <person name="Kampfer P."/>
            <person name="Newman J."/>
            <person name="Mcquiston J.R."/>
        </authorList>
    </citation>
    <scope>NUCLEOTIDE SEQUENCE [LARGE SCALE GENOMIC DNA]</scope>
    <source>
        <strain evidence="3">H3056</strain>
    </source>
</reference>
<dbReference type="CDD" id="cd00761">
    <property type="entry name" value="Glyco_tranf_GTA_type"/>
    <property type="match status" value="1"/>
</dbReference>
<feature type="domain" description="Glycosyltransferase 2-like" evidence="1">
    <location>
        <begin position="6"/>
        <end position="142"/>
    </location>
</feature>
<dbReference type="Proteomes" id="UP000270224">
    <property type="component" value="Unassembled WGS sequence"/>
</dbReference>
<dbReference type="RefSeq" id="WP_123266011.1">
    <property type="nucleotide sequence ID" value="NZ_RJUG01000004.1"/>
</dbReference>
<comment type="caution">
    <text evidence="2">The sequence shown here is derived from an EMBL/GenBank/DDBJ whole genome shotgun (WGS) entry which is preliminary data.</text>
</comment>
<dbReference type="PANTHER" id="PTHR22916">
    <property type="entry name" value="GLYCOSYLTRANSFERASE"/>
    <property type="match status" value="1"/>
</dbReference>
<dbReference type="Gene3D" id="3.90.550.10">
    <property type="entry name" value="Spore Coat Polysaccharide Biosynthesis Protein SpsA, Chain A"/>
    <property type="match status" value="1"/>
</dbReference>
<evidence type="ECO:0000313" key="2">
    <source>
        <dbReference type="EMBL" id="ROI08430.1"/>
    </source>
</evidence>
<dbReference type="AlphaFoldDB" id="A0A3N0WTN1"/>